<dbReference type="EMBL" id="SLWV01000027">
    <property type="protein sequence ID" value="TCO70197.1"/>
    <property type="molecule type" value="Genomic_DNA"/>
</dbReference>
<evidence type="ECO:0000256" key="25">
    <source>
        <dbReference type="ARBA" id="ARBA00060592"/>
    </source>
</evidence>
<organism evidence="29 30">
    <name type="scientific">Marinisporobacter balticus</name>
    <dbReference type="NCBI Taxonomy" id="2018667"/>
    <lineage>
        <taxon>Bacteria</taxon>
        <taxon>Bacillati</taxon>
        <taxon>Bacillota</taxon>
        <taxon>Clostridia</taxon>
        <taxon>Peptostreptococcales</taxon>
        <taxon>Thermotaleaceae</taxon>
        <taxon>Marinisporobacter</taxon>
    </lineage>
</organism>
<dbReference type="Pfam" id="PF00912">
    <property type="entry name" value="Transgly"/>
    <property type="match status" value="1"/>
</dbReference>
<evidence type="ECO:0000256" key="7">
    <source>
        <dbReference type="ARBA" id="ARBA00018638"/>
    </source>
</evidence>
<evidence type="ECO:0000256" key="16">
    <source>
        <dbReference type="ARBA" id="ARBA00022984"/>
    </source>
</evidence>
<dbReference type="NCBIfam" id="TIGR02074">
    <property type="entry name" value="PBP_1a_fam"/>
    <property type="match status" value="1"/>
</dbReference>
<dbReference type="GO" id="GO:0005886">
    <property type="term" value="C:plasma membrane"/>
    <property type="evidence" value="ECO:0007669"/>
    <property type="project" value="UniProtKB-SubCell"/>
</dbReference>
<keyword evidence="13" id="KW-0378">Hydrolase</keyword>
<dbReference type="InterPro" id="IPR012338">
    <property type="entry name" value="Beta-lactam/transpept-like"/>
</dbReference>
<evidence type="ECO:0000256" key="4">
    <source>
        <dbReference type="ARBA" id="ARBA00007090"/>
    </source>
</evidence>
<dbReference type="GO" id="GO:0008360">
    <property type="term" value="P:regulation of cell shape"/>
    <property type="evidence" value="ECO:0007669"/>
    <property type="project" value="UniProtKB-KW"/>
</dbReference>
<dbReference type="PANTHER" id="PTHR32282:SF33">
    <property type="entry name" value="PEPTIDOGLYCAN GLYCOSYLTRANSFERASE"/>
    <property type="match status" value="1"/>
</dbReference>
<keyword evidence="21" id="KW-0961">Cell wall biogenesis/degradation</keyword>
<keyword evidence="15" id="KW-0735">Signal-anchor</keyword>
<dbReference type="PANTHER" id="PTHR32282">
    <property type="entry name" value="BINDING PROTEIN TRANSPEPTIDASE, PUTATIVE-RELATED"/>
    <property type="match status" value="1"/>
</dbReference>
<dbReference type="SUPFAM" id="SSF56601">
    <property type="entry name" value="beta-lactamase/transpeptidase-like"/>
    <property type="match status" value="1"/>
</dbReference>
<comment type="pathway">
    <text evidence="25">Glycan biosynthesis.</text>
</comment>
<keyword evidence="30" id="KW-1185">Reference proteome</keyword>
<feature type="domain" description="Glycosyl transferase family 51" evidence="28">
    <location>
        <begin position="76"/>
        <end position="239"/>
    </location>
</feature>
<evidence type="ECO:0000256" key="14">
    <source>
        <dbReference type="ARBA" id="ARBA00022960"/>
    </source>
</evidence>
<dbReference type="GO" id="GO:0046677">
    <property type="term" value="P:response to antibiotic"/>
    <property type="evidence" value="ECO:0007669"/>
    <property type="project" value="UniProtKB-KW"/>
</dbReference>
<dbReference type="GO" id="GO:0008955">
    <property type="term" value="F:peptidoglycan glycosyltransferase activity"/>
    <property type="evidence" value="ECO:0007669"/>
    <property type="project" value="UniProtKB-EC"/>
</dbReference>
<dbReference type="FunFam" id="1.10.3810.10:FF:000001">
    <property type="entry name" value="Penicillin-binding protein 1A"/>
    <property type="match status" value="1"/>
</dbReference>
<evidence type="ECO:0000256" key="13">
    <source>
        <dbReference type="ARBA" id="ARBA00022801"/>
    </source>
</evidence>
<evidence type="ECO:0000256" key="3">
    <source>
        <dbReference type="ARBA" id="ARBA00004752"/>
    </source>
</evidence>
<dbReference type="AlphaFoldDB" id="A0A4R2KDH7"/>
<evidence type="ECO:0000256" key="2">
    <source>
        <dbReference type="ARBA" id="ARBA00004401"/>
    </source>
</evidence>
<dbReference type="GO" id="GO:0071555">
    <property type="term" value="P:cell wall organization"/>
    <property type="evidence" value="ECO:0007669"/>
    <property type="project" value="UniProtKB-KW"/>
</dbReference>
<evidence type="ECO:0000256" key="17">
    <source>
        <dbReference type="ARBA" id="ARBA00022989"/>
    </source>
</evidence>
<keyword evidence="11" id="KW-0808">Transferase</keyword>
<comment type="caution">
    <text evidence="29">The sequence shown here is derived from an EMBL/GenBank/DDBJ whole genome shotgun (WGS) entry which is preliminary data.</text>
</comment>
<evidence type="ECO:0000256" key="5">
    <source>
        <dbReference type="ARBA" id="ARBA00007739"/>
    </source>
</evidence>
<evidence type="ECO:0000256" key="10">
    <source>
        <dbReference type="ARBA" id="ARBA00022676"/>
    </source>
</evidence>
<feature type="domain" description="Penicillin-binding protein transpeptidase" evidence="27">
    <location>
        <begin position="523"/>
        <end position="776"/>
    </location>
</feature>
<dbReference type="EC" id="3.4.16.4" evidence="6"/>
<evidence type="ECO:0000256" key="24">
    <source>
        <dbReference type="ARBA" id="ARBA00049902"/>
    </source>
</evidence>
<evidence type="ECO:0000256" key="1">
    <source>
        <dbReference type="ARBA" id="ARBA00002624"/>
    </source>
</evidence>
<evidence type="ECO:0000313" key="29">
    <source>
        <dbReference type="EMBL" id="TCO70197.1"/>
    </source>
</evidence>
<comment type="catalytic activity">
    <reaction evidence="22">
        <text>Preferential cleavage: (Ac)2-L-Lys-D-Ala-|-D-Ala. Also transpeptidation of peptidyl-alanyl moieties that are N-acyl substituents of D-alanine.</text>
        <dbReference type="EC" id="3.4.16.4"/>
    </reaction>
</comment>
<feature type="transmembrane region" description="Helical" evidence="26">
    <location>
        <begin position="21"/>
        <end position="50"/>
    </location>
</feature>
<dbReference type="InterPro" id="IPR001460">
    <property type="entry name" value="PCN-bd_Tpept"/>
</dbReference>
<comment type="similarity">
    <text evidence="5">In the N-terminal section; belongs to the glycosyltransferase 51 family.</text>
</comment>
<evidence type="ECO:0000256" key="22">
    <source>
        <dbReference type="ARBA" id="ARBA00034000"/>
    </source>
</evidence>
<reference evidence="29 30" key="1">
    <citation type="submission" date="2019-03" db="EMBL/GenBank/DDBJ databases">
        <title>Genomic Encyclopedia of Type Strains, Phase IV (KMG-IV): sequencing the most valuable type-strain genomes for metagenomic binning, comparative biology and taxonomic classification.</title>
        <authorList>
            <person name="Goeker M."/>
        </authorList>
    </citation>
    <scope>NUCLEOTIDE SEQUENCE [LARGE SCALE GENOMIC DNA]</scope>
    <source>
        <strain evidence="29 30">DSM 102940</strain>
    </source>
</reference>
<evidence type="ECO:0000256" key="18">
    <source>
        <dbReference type="ARBA" id="ARBA00023136"/>
    </source>
</evidence>
<evidence type="ECO:0000256" key="15">
    <source>
        <dbReference type="ARBA" id="ARBA00022968"/>
    </source>
</evidence>
<keyword evidence="19" id="KW-0046">Antibiotic resistance</keyword>
<keyword evidence="18 26" id="KW-0472">Membrane</keyword>
<evidence type="ECO:0000256" key="12">
    <source>
        <dbReference type="ARBA" id="ARBA00022692"/>
    </source>
</evidence>
<accession>A0A4R2KDH7</accession>
<comment type="function">
    <text evidence="1">Cell wall formation. Synthesis of cross-linked peptidoglycan from the lipid intermediates. The enzyme has a penicillin-insensitive transglycosylase N-terminal domain (formation of linear glycan strands) and a penicillin-sensitive transpeptidase C-terminal domain (cross-linking of the peptide subunits).</text>
</comment>
<keyword evidence="10" id="KW-0328">Glycosyltransferase</keyword>
<evidence type="ECO:0000259" key="27">
    <source>
        <dbReference type="Pfam" id="PF00905"/>
    </source>
</evidence>
<dbReference type="Proteomes" id="UP000294919">
    <property type="component" value="Unassembled WGS sequence"/>
</dbReference>
<dbReference type="UniPathway" id="UPA00219"/>
<comment type="catalytic activity">
    <reaction evidence="24">
        <text>[GlcNAc-(1-&gt;4)-Mur2Ac(oyl-L-Ala-gamma-D-Glu-L-Lys-D-Ala-D-Ala)](n)-di-trans,octa-cis-undecaprenyl diphosphate + beta-D-GlcNAc-(1-&gt;4)-Mur2Ac(oyl-L-Ala-gamma-D-Glu-L-Lys-D-Ala-D-Ala)-di-trans,octa-cis-undecaprenyl diphosphate = [GlcNAc-(1-&gt;4)-Mur2Ac(oyl-L-Ala-gamma-D-Glu-L-Lys-D-Ala-D-Ala)](n+1)-di-trans,octa-cis-undecaprenyl diphosphate + di-trans,octa-cis-undecaprenyl diphosphate + H(+)</text>
        <dbReference type="Rhea" id="RHEA:23708"/>
        <dbReference type="Rhea" id="RHEA-COMP:9602"/>
        <dbReference type="Rhea" id="RHEA-COMP:9603"/>
        <dbReference type="ChEBI" id="CHEBI:15378"/>
        <dbReference type="ChEBI" id="CHEBI:58405"/>
        <dbReference type="ChEBI" id="CHEBI:60033"/>
        <dbReference type="ChEBI" id="CHEBI:78435"/>
        <dbReference type="EC" id="2.4.99.28"/>
    </reaction>
</comment>
<dbReference type="Pfam" id="PF00905">
    <property type="entry name" value="Transpeptidase"/>
    <property type="match status" value="1"/>
</dbReference>
<keyword evidence="20" id="KW-0511">Multifunctional enzyme</keyword>
<evidence type="ECO:0000313" key="30">
    <source>
        <dbReference type="Proteomes" id="UP000294919"/>
    </source>
</evidence>
<dbReference type="InterPro" id="IPR001264">
    <property type="entry name" value="Glyco_trans_51"/>
</dbReference>
<keyword evidence="8" id="KW-0121">Carboxypeptidase</keyword>
<evidence type="ECO:0000256" key="6">
    <source>
        <dbReference type="ARBA" id="ARBA00012448"/>
    </source>
</evidence>
<evidence type="ECO:0000259" key="28">
    <source>
        <dbReference type="Pfam" id="PF00912"/>
    </source>
</evidence>
<dbReference type="InterPro" id="IPR050396">
    <property type="entry name" value="Glycosyltr_51/Transpeptidase"/>
</dbReference>
<dbReference type="GO" id="GO:0009002">
    <property type="term" value="F:serine-type D-Ala-D-Ala carboxypeptidase activity"/>
    <property type="evidence" value="ECO:0007669"/>
    <property type="project" value="UniProtKB-EC"/>
</dbReference>
<evidence type="ECO:0000256" key="8">
    <source>
        <dbReference type="ARBA" id="ARBA00022645"/>
    </source>
</evidence>
<dbReference type="OrthoDB" id="9766909at2"/>
<dbReference type="Gene3D" id="3.40.710.10">
    <property type="entry name" value="DD-peptidase/beta-lactamase superfamily"/>
    <property type="match status" value="2"/>
</dbReference>
<keyword evidence="14" id="KW-0133">Cell shape</keyword>
<protein>
    <recommendedName>
        <fullName evidence="7">Penicillin-binding protein 1A</fullName>
        <ecNumber evidence="23">2.4.99.28</ecNumber>
        <ecNumber evidence="6">3.4.16.4</ecNumber>
    </recommendedName>
</protein>
<dbReference type="EC" id="2.4.99.28" evidence="23"/>
<keyword evidence="16" id="KW-0573">Peptidoglycan synthesis</keyword>
<dbReference type="GO" id="GO:0008658">
    <property type="term" value="F:penicillin binding"/>
    <property type="evidence" value="ECO:0007669"/>
    <property type="project" value="InterPro"/>
</dbReference>
<dbReference type="InterPro" id="IPR036950">
    <property type="entry name" value="PBP_transglycosylase"/>
</dbReference>
<keyword evidence="9" id="KW-0645">Protease</keyword>
<keyword evidence="12 26" id="KW-0812">Transmembrane</keyword>
<sequence>MTENNERKPNRSKKKKKKKKISIIKILILIILLTTFIVGGVLFGWVFAMIKSTDPVDFSKMYTLLDENSFIYDSEGKIIEKVESEGLRTIVKYNQIPENLKNAFIAIEDQDFMTHNGINPKRIVKALWEDLKAGSAVQGASTINQQLVKNLYLSNEKTIERKVKEAYYAIQMNQKLTKNEILEAYLNTVYMGSGANGVQGAAYTYFSKDVSELDLAECALLAGIVKNPSKYSPLKTLKKEDVDPNKHFIIDDSDEIYTIVFDERYKPRQQLVLKIMKNENKITDEKYNQALNEDLKTHLKPGKKQIYGISSFFSDKVKSDVLEALMQQLDQTEEEASNMLYNKGLRIYSTIDLNIQKTLEAAYEDSKNFPSIKARKDSAGNILAKKNNTVLLYKYTNLINTSEQLVIPKVDYQYDQEGNLILFKGKRLNFTPLYEDGIMKAIQLSVNDAYKQNEQKEILMFKGRSVKIPSEYKRYDDNKNVVVSKEFFTAKPQFFSKDANNNLLIAKEDYSISSKGVVQPQSAMVIMDQHTGDIKALVGGREVSGQKLYNRAIAPRQPGSSIKPLAVYTPALDNGWTEGSIVDDVPHYDNKGRSWPRNWDRKFRGLSTLREGLQWSMNVMSVKIAEQIGVQTSIDYLKKMGITTIKESGAYSDMNLSAMALGGMTQGISPLEMAGAYGALANEGVYIKPKSFIKVTDRDGNVILENESYKNLVVSPEVAFIVTDMMKTVVSSGTAHRAKLSNPNIPVAGKTGTTSDNYDAWFVGYTPYYVGAVWIGNDLQIELDGKAGTKKLELWKKVMEEIHKDLPTKNFIKPKNVISVQIDTESGKLPTDLSRRDPRGTIASRYFVKGTEPKTYDDVHIELEVDTSTNKLATPYCPPTLIEKRVFTKRPVPYVPANNGGIVPGDYIYEAPTEYCPDHNEFTNAPIDIPTDPFLDNNNDEFPPVDTEFPPVNPE</sequence>
<dbReference type="Gene3D" id="1.10.3810.10">
    <property type="entry name" value="Biosynthetic peptidoglycan transglycosylase-like"/>
    <property type="match status" value="1"/>
</dbReference>
<evidence type="ECO:0000256" key="21">
    <source>
        <dbReference type="ARBA" id="ARBA00023316"/>
    </source>
</evidence>
<proteinExistence type="inferred from homology"/>
<gene>
    <name evidence="29" type="ORF">EV214_12734</name>
</gene>
<comment type="similarity">
    <text evidence="4">In the C-terminal section; belongs to the transpeptidase family.</text>
</comment>
<evidence type="ECO:0000256" key="26">
    <source>
        <dbReference type="SAM" id="Phobius"/>
    </source>
</evidence>
<dbReference type="GO" id="GO:0006508">
    <property type="term" value="P:proteolysis"/>
    <property type="evidence" value="ECO:0007669"/>
    <property type="project" value="UniProtKB-KW"/>
</dbReference>
<keyword evidence="17 26" id="KW-1133">Transmembrane helix</keyword>
<evidence type="ECO:0000256" key="9">
    <source>
        <dbReference type="ARBA" id="ARBA00022670"/>
    </source>
</evidence>
<name>A0A4R2KDH7_9FIRM</name>
<dbReference type="GO" id="GO:0009252">
    <property type="term" value="P:peptidoglycan biosynthetic process"/>
    <property type="evidence" value="ECO:0007669"/>
    <property type="project" value="UniProtKB-UniPathway"/>
</dbReference>
<evidence type="ECO:0000256" key="20">
    <source>
        <dbReference type="ARBA" id="ARBA00023268"/>
    </source>
</evidence>
<dbReference type="SUPFAM" id="SSF53955">
    <property type="entry name" value="Lysozyme-like"/>
    <property type="match status" value="1"/>
</dbReference>
<dbReference type="RefSeq" id="WP_132247183.1">
    <property type="nucleotide sequence ID" value="NZ_SLWV01000027.1"/>
</dbReference>
<evidence type="ECO:0000256" key="11">
    <source>
        <dbReference type="ARBA" id="ARBA00022679"/>
    </source>
</evidence>
<evidence type="ECO:0000256" key="23">
    <source>
        <dbReference type="ARBA" id="ARBA00044770"/>
    </source>
</evidence>
<comment type="subcellular location">
    <subcellularLocation>
        <location evidence="2">Cell membrane</location>
        <topology evidence="2">Single-pass type II membrane protein</topology>
    </subcellularLocation>
</comment>
<dbReference type="InterPro" id="IPR023346">
    <property type="entry name" value="Lysozyme-like_dom_sf"/>
</dbReference>
<comment type="pathway">
    <text evidence="3">Cell wall biogenesis; peptidoglycan biosynthesis.</text>
</comment>
<evidence type="ECO:0000256" key="19">
    <source>
        <dbReference type="ARBA" id="ARBA00023251"/>
    </source>
</evidence>